<keyword evidence="5 7" id="KW-0472">Membrane</keyword>
<feature type="domain" description="Major facilitator superfamily (MFS) profile" evidence="8">
    <location>
        <begin position="59"/>
        <end position="549"/>
    </location>
</feature>
<feature type="transmembrane region" description="Helical" evidence="7">
    <location>
        <begin position="284"/>
        <end position="303"/>
    </location>
</feature>
<evidence type="ECO:0000256" key="4">
    <source>
        <dbReference type="ARBA" id="ARBA00022989"/>
    </source>
</evidence>
<evidence type="ECO:0000256" key="7">
    <source>
        <dbReference type="SAM" id="Phobius"/>
    </source>
</evidence>
<evidence type="ECO:0000256" key="3">
    <source>
        <dbReference type="ARBA" id="ARBA00022692"/>
    </source>
</evidence>
<accession>A0A9W9F6T3</accession>
<feature type="transmembrane region" description="Helical" evidence="7">
    <location>
        <begin position="323"/>
        <end position="340"/>
    </location>
</feature>
<comment type="similarity">
    <text evidence="2">Belongs to the major facilitator superfamily. TCR/Tet family.</text>
</comment>
<name>A0A9W9F6T3_9EURO</name>
<evidence type="ECO:0000256" key="2">
    <source>
        <dbReference type="ARBA" id="ARBA00007520"/>
    </source>
</evidence>
<dbReference type="InterPro" id="IPR020846">
    <property type="entry name" value="MFS_dom"/>
</dbReference>
<dbReference type="OrthoDB" id="5215911at2759"/>
<organism evidence="9 10">
    <name type="scientific">Penicillium angulare</name>
    <dbReference type="NCBI Taxonomy" id="116970"/>
    <lineage>
        <taxon>Eukaryota</taxon>
        <taxon>Fungi</taxon>
        <taxon>Dikarya</taxon>
        <taxon>Ascomycota</taxon>
        <taxon>Pezizomycotina</taxon>
        <taxon>Eurotiomycetes</taxon>
        <taxon>Eurotiomycetidae</taxon>
        <taxon>Eurotiales</taxon>
        <taxon>Aspergillaceae</taxon>
        <taxon>Penicillium</taxon>
    </lineage>
</organism>
<feature type="transmembrane region" description="Helical" evidence="7">
    <location>
        <begin position="360"/>
        <end position="378"/>
    </location>
</feature>
<reference evidence="9" key="1">
    <citation type="submission" date="2022-11" db="EMBL/GenBank/DDBJ databases">
        <authorList>
            <person name="Petersen C."/>
        </authorList>
    </citation>
    <scope>NUCLEOTIDE SEQUENCE</scope>
    <source>
        <strain evidence="9">IBT 30069</strain>
    </source>
</reference>
<dbReference type="PROSITE" id="PS50850">
    <property type="entry name" value="MFS"/>
    <property type="match status" value="1"/>
</dbReference>
<evidence type="ECO:0000256" key="1">
    <source>
        <dbReference type="ARBA" id="ARBA00004141"/>
    </source>
</evidence>
<dbReference type="Gene3D" id="1.20.1250.20">
    <property type="entry name" value="MFS general substrate transporter like domains"/>
    <property type="match status" value="2"/>
</dbReference>
<dbReference type="InterPro" id="IPR011701">
    <property type="entry name" value="MFS"/>
</dbReference>
<feature type="transmembrane region" description="Helical" evidence="7">
    <location>
        <begin position="420"/>
        <end position="443"/>
    </location>
</feature>
<dbReference type="AlphaFoldDB" id="A0A9W9F6T3"/>
<evidence type="ECO:0000313" key="10">
    <source>
        <dbReference type="Proteomes" id="UP001149165"/>
    </source>
</evidence>
<dbReference type="GO" id="GO:0022857">
    <property type="term" value="F:transmembrane transporter activity"/>
    <property type="evidence" value="ECO:0007669"/>
    <property type="project" value="InterPro"/>
</dbReference>
<feature type="transmembrane region" description="Helical" evidence="7">
    <location>
        <begin position="123"/>
        <end position="141"/>
    </location>
</feature>
<dbReference type="Proteomes" id="UP001149165">
    <property type="component" value="Unassembled WGS sequence"/>
</dbReference>
<feature type="transmembrane region" description="Helical" evidence="7">
    <location>
        <begin position="253"/>
        <end position="272"/>
    </location>
</feature>
<feature type="transmembrane region" description="Helical" evidence="7">
    <location>
        <begin position="182"/>
        <end position="206"/>
    </location>
</feature>
<evidence type="ECO:0000256" key="6">
    <source>
        <dbReference type="SAM" id="MobiDB-lite"/>
    </source>
</evidence>
<dbReference type="EMBL" id="JAPQKH010000006">
    <property type="protein sequence ID" value="KAJ5094686.1"/>
    <property type="molecule type" value="Genomic_DNA"/>
</dbReference>
<evidence type="ECO:0000259" key="8">
    <source>
        <dbReference type="PROSITE" id="PS50850"/>
    </source>
</evidence>
<dbReference type="Pfam" id="PF07690">
    <property type="entry name" value="MFS_1"/>
    <property type="match status" value="1"/>
</dbReference>
<evidence type="ECO:0000313" key="9">
    <source>
        <dbReference type="EMBL" id="KAJ5094686.1"/>
    </source>
</evidence>
<feature type="region of interest" description="Disordered" evidence="6">
    <location>
        <begin position="1"/>
        <end position="48"/>
    </location>
</feature>
<feature type="transmembrane region" description="Helical" evidence="7">
    <location>
        <begin position="212"/>
        <end position="232"/>
    </location>
</feature>
<sequence length="557" mass="59910">MELEDLHRSEDGISRPESKPTQEADVAHSGKEVDPDKEAASSSNSQEPPTLHGVQLIGLLLCLFLGNFTIGFDSSCIGTLLVVLTDDFNALEDIGWYQTTYLLTLCAPILVMGRLYTFYSMKTLYALSFTVFVAGSILTAASPTSTAFILGRAVSGLGASGINAGMYIILARTVPLKLRPTIFGICGAVECAALAFGPLISGSIAYADSWRINFWIIVGLGTAVALGVVITSGRLSQNAQDKQLSVIQRLEGLDWYGLVTQLPMTICLILGLQWAGTTYEWSNWRIILLFALIGVLAILFFLAERIGGKTSMISLPLLRQRNVAFSCVVGFCNFAALWILDNYLPLYFQVVRGADTLGSGLMYLPTTLSMSICALASGPFTSKLNYINPALLLGSVLSVVGAALMTTFEPHTPAGRWIGYQIIYGIGVGMAFQPPFIALQIVLEESLVPAGLVLLNFVQMLGGIIFLSISQNIFLDNLLASILAKNIPNLDAATVKQSGATGLQGLVPAEYKPEIILAYNSAIIDILYIALGLVSVGLIAALGLEWRPIEKEDEKND</sequence>
<keyword evidence="3 7" id="KW-0812">Transmembrane</keyword>
<dbReference type="GO" id="GO:0005886">
    <property type="term" value="C:plasma membrane"/>
    <property type="evidence" value="ECO:0007669"/>
    <property type="project" value="TreeGrafter"/>
</dbReference>
<feature type="transmembrane region" description="Helical" evidence="7">
    <location>
        <begin position="147"/>
        <end position="170"/>
    </location>
</feature>
<evidence type="ECO:0000256" key="5">
    <source>
        <dbReference type="ARBA" id="ARBA00023136"/>
    </source>
</evidence>
<reference evidence="9" key="2">
    <citation type="journal article" date="2023" name="IMA Fungus">
        <title>Comparative genomic study of the Penicillium genus elucidates a diverse pangenome and 15 lateral gene transfer events.</title>
        <authorList>
            <person name="Petersen C."/>
            <person name="Sorensen T."/>
            <person name="Nielsen M.R."/>
            <person name="Sondergaard T.E."/>
            <person name="Sorensen J.L."/>
            <person name="Fitzpatrick D.A."/>
            <person name="Frisvad J.C."/>
            <person name="Nielsen K.L."/>
        </authorList>
    </citation>
    <scope>NUCLEOTIDE SEQUENCE</scope>
    <source>
        <strain evidence="9">IBT 30069</strain>
    </source>
</reference>
<feature type="transmembrane region" description="Helical" evidence="7">
    <location>
        <begin position="526"/>
        <end position="546"/>
    </location>
</feature>
<dbReference type="InterPro" id="IPR036259">
    <property type="entry name" value="MFS_trans_sf"/>
</dbReference>
<dbReference type="PANTHER" id="PTHR23501">
    <property type="entry name" value="MAJOR FACILITATOR SUPERFAMILY"/>
    <property type="match status" value="1"/>
</dbReference>
<dbReference type="SUPFAM" id="SSF103473">
    <property type="entry name" value="MFS general substrate transporter"/>
    <property type="match status" value="1"/>
</dbReference>
<dbReference type="PANTHER" id="PTHR23501:SF199">
    <property type="entry name" value="MFS EFFLUX TRANSPORTER INPD-RELATED"/>
    <property type="match status" value="1"/>
</dbReference>
<dbReference type="FunFam" id="1.20.1250.20:FF:000196">
    <property type="entry name" value="MFS toxin efflux pump (AflT)"/>
    <property type="match status" value="1"/>
</dbReference>
<feature type="transmembrane region" description="Helical" evidence="7">
    <location>
        <begin position="450"/>
        <end position="469"/>
    </location>
</feature>
<feature type="compositionally biased region" description="Basic and acidic residues" evidence="6">
    <location>
        <begin position="1"/>
        <end position="39"/>
    </location>
</feature>
<dbReference type="PRINTS" id="PR01036">
    <property type="entry name" value="TCRTETB"/>
</dbReference>
<feature type="transmembrane region" description="Helical" evidence="7">
    <location>
        <begin position="390"/>
        <end position="408"/>
    </location>
</feature>
<feature type="transmembrane region" description="Helical" evidence="7">
    <location>
        <begin position="56"/>
        <end position="84"/>
    </location>
</feature>
<keyword evidence="10" id="KW-1185">Reference proteome</keyword>
<keyword evidence="4 7" id="KW-1133">Transmembrane helix</keyword>
<gene>
    <name evidence="9" type="ORF">N7456_010547</name>
</gene>
<comment type="caution">
    <text evidence="9">The sequence shown here is derived from an EMBL/GenBank/DDBJ whole genome shotgun (WGS) entry which is preliminary data.</text>
</comment>
<protein>
    <recommendedName>
        <fullName evidence="8">Major facilitator superfamily (MFS) profile domain-containing protein</fullName>
    </recommendedName>
</protein>
<comment type="subcellular location">
    <subcellularLocation>
        <location evidence="1">Membrane</location>
        <topology evidence="1">Multi-pass membrane protein</topology>
    </subcellularLocation>
</comment>
<feature type="transmembrane region" description="Helical" evidence="7">
    <location>
        <begin position="96"/>
        <end position="116"/>
    </location>
</feature>
<proteinExistence type="inferred from homology"/>